<dbReference type="SUPFAM" id="SSF51419">
    <property type="entry name" value="PLP-binding barrel"/>
    <property type="match status" value="1"/>
</dbReference>
<keyword evidence="5" id="KW-1185">Reference proteome</keyword>
<dbReference type="InterPro" id="IPR009006">
    <property type="entry name" value="Ala_racemase/Decarboxylase_C"/>
</dbReference>
<gene>
    <name evidence="4" type="ORF">ACFSKL_07170</name>
</gene>
<sequence length="436" mass="50011">MNLGLFEENFLKYDKVFKDFGVKYKVFFARKANKCKSFVKAAKSGGFGVDTASLNEIKDCIQMGVKPDDITVTAAVKNRELLQYVVAHQIPIVLDNFDECELLHQVLTEENKTLRVGFRVSGFWHKREKLYSRFGFDVEEIAGFITQNLKGSGKYNRFLYHGLHFHLNGYSTEERIDGLSQCLDLVDTLAIDGFKTSFVDIGGGILMNYLTSAVEWDTFHQRLKQSVYEDAEEITFQKNLLGITNIDGNLIGEPHVYPYYNELFQEHFVEKILRGEKDGVPLCKHLQQRDIELRIEPGRSMLDQTGITVAKVAFRKKDSQGRLLVGLEMNRTQMFSSSADYLLDPIFLPQYSGDHMPCEVYFVGAYCLEQELLLKRKIQLHQFPEIGDLVCFVNTAGYMMHFYESEAHLFALAQNLIVEKNSVWTAIPDERFSSII</sequence>
<dbReference type="InterPro" id="IPR022644">
    <property type="entry name" value="De-COase2_N"/>
</dbReference>
<evidence type="ECO:0000256" key="2">
    <source>
        <dbReference type="ARBA" id="ARBA00022898"/>
    </source>
</evidence>
<evidence type="ECO:0000256" key="1">
    <source>
        <dbReference type="ARBA" id="ARBA00001933"/>
    </source>
</evidence>
<evidence type="ECO:0000313" key="4">
    <source>
        <dbReference type="EMBL" id="MFD2034562.1"/>
    </source>
</evidence>
<organism evidence="4 5">
    <name type="scientific">Belliella marina</name>
    <dbReference type="NCBI Taxonomy" id="1644146"/>
    <lineage>
        <taxon>Bacteria</taxon>
        <taxon>Pseudomonadati</taxon>
        <taxon>Bacteroidota</taxon>
        <taxon>Cytophagia</taxon>
        <taxon>Cytophagales</taxon>
        <taxon>Cyclobacteriaceae</taxon>
        <taxon>Belliella</taxon>
    </lineage>
</organism>
<dbReference type="InterPro" id="IPR022653">
    <property type="entry name" value="De-COase2_pyr-phos_BS"/>
</dbReference>
<comment type="caution">
    <text evidence="4">The sequence shown here is derived from an EMBL/GenBank/DDBJ whole genome shotgun (WGS) entry which is preliminary data.</text>
</comment>
<name>A0ABW4VIQ2_9BACT</name>
<reference evidence="5" key="1">
    <citation type="journal article" date="2019" name="Int. J. Syst. Evol. Microbiol.">
        <title>The Global Catalogue of Microorganisms (GCM) 10K type strain sequencing project: providing services to taxonomists for standard genome sequencing and annotation.</title>
        <authorList>
            <consortium name="The Broad Institute Genomics Platform"/>
            <consortium name="The Broad Institute Genome Sequencing Center for Infectious Disease"/>
            <person name="Wu L."/>
            <person name="Ma J."/>
        </authorList>
    </citation>
    <scope>NUCLEOTIDE SEQUENCE [LARGE SCALE GENOMIC DNA]</scope>
    <source>
        <strain evidence="5">CGMCC 1.15180</strain>
    </source>
</reference>
<dbReference type="Proteomes" id="UP001597361">
    <property type="component" value="Unassembled WGS sequence"/>
</dbReference>
<proteinExistence type="predicted"/>
<dbReference type="PANTHER" id="PTHR43727:SF2">
    <property type="entry name" value="GROUP IV DECARBOXYLASE"/>
    <property type="match status" value="1"/>
</dbReference>
<dbReference type="RefSeq" id="WP_376884837.1">
    <property type="nucleotide sequence ID" value="NZ_JBHUHR010000021.1"/>
</dbReference>
<dbReference type="PANTHER" id="PTHR43727">
    <property type="entry name" value="DIAMINOPIMELATE DECARBOXYLASE"/>
    <property type="match status" value="1"/>
</dbReference>
<dbReference type="PROSITE" id="PS00878">
    <property type="entry name" value="ODR_DC_2_1"/>
    <property type="match status" value="1"/>
</dbReference>
<keyword evidence="2" id="KW-0663">Pyridoxal phosphate</keyword>
<dbReference type="Gene3D" id="3.20.20.10">
    <property type="entry name" value="Alanine racemase"/>
    <property type="match status" value="1"/>
</dbReference>
<evidence type="ECO:0000313" key="5">
    <source>
        <dbReference type="Proteomes" id="UP001597361"/>
    </source>
</evidence>
<dbReference type="InterPro" id="IPR029066">
    <property type="entry name" value="PLP-binding_barrel"/>
</dbReference>
<comment type="cofactor">
    <cofactor evidence="1">
        <name>pyridoxal 5'-phosphate</name>
        <dbReference type="ChEBI" id="CHEBI:597326"/>
    </cofactor>
</comment>
<dbReference type="Pfam" id="PF02784">
    <property type="entry name" value="Orn_Arg_deC_N"/>
    <property type="match status" value="1"/>
</dbReference>
<dbReference type="EMBL" id="JBHUHR010000021">
    <property type="protein sequence ID" value="MFD2034562.1"/>
    <property type="molecule type" value="Genomic_DNA"/>
</dbReference>
<feature type="domain" description="Orn/DAP/Arg decarboxylase 2 N-terminal" evidence="3">
    <location>
        <begin position="6"/>
        <end position="229"/>
    </location>
</feature>
<dbReference type="SUPFAM" id="SSF50621">
    <property type="entry name" value="Alanine racemase C-terminal domain-like"/>
    <property type="match status" value="1"/>
</dbReference>
<accession>A0ABW4VIQ2</accession>
<dbReference type="Gene3D" id="2.40.37.10">
    <property type="entry name" value="Lyase, Ornithine Decarboxylase, Chain A, domain 1"/>
    <property type="match status" value="1"/>
</dbReference>
<evidence type="ECO:0000259" key="3">
    <source>
        <dbReference type="Pfam" id="PF02784"/>
    </source>
</evidence>
<protein>
    <submittedName>
        <fullName evidence="4">Y4yA family PLP-dependent enzyme</fullName>
    </submittedName>
</protein>